<dbReference type="Proteomes" id="UP000630353">
    <property type="component" value="Unassembled WGS sequence"/>
</dbReference>
<feature type="region of interest" description="Disordered" evidence="2">
    <location>
        <begin position="222"/>
        <end position="253"/>
    </location>
</feature>
<evidence type="ECO:0000256" key="2">
    <source>
        <dbReference type="SAM" id="MobiDB-lite"/>
    </source>
</evidence>
<dbReference type="RefSeq" id="WP_189987820.1">
    <property type="nucleotide sequence ID" value="NZ_BMZS01000002.1"/>
</dbReference>
<evidence type="ECO:0000256" key="1">
    <source>
        <dbReference type="ARBA" id="ARBA00038414"/>
    </source>
</evidence>
<dbReference type="GO" id="GO:0047661">
    <property type="term" value="F:amino-acid racemase activity"/>
    <property type="evidence" value="ECO:0007669"/>
    <property type="project" value="InterPro"/>
</dbReference>
<dbReference type="PANTHER" id="PTHR28047:SF5">
    <property type="entry name" value="PROTEIN DCG1"/>
    <property type="match status" value="1"/>
</dbReference>
<proteinExistence type="inferred from homology"/>
<dbReference type="PANTHER" id="PTHR28047">
    <property type="entry name" value="PROTEIN DCG1"/>
    <property type="match status" value="1"/>
</dbReference>
<sequence>MTRRILVLNPNVTEAITATMVEEARRVASADTEIVPATARFGTQYIENRVEAAIAGHAVLDALAEQAPGCDAAVVAAFGDPGVFAAKEMLEIPVIGISEAAFLTAYTLGRRYAVVCLTPRLGVWYRECAEEHGLDGRLVAVRPLDVPPSDITAAKQQTGRRLVEACHEVIDRHGAEVVIMGGGPIAGLARTVAHEIPVPVLDGVSCAVRLAEALVDLAPRPATRGSFARPPAKPSQGLAPALQAWVERSGERR</sequence>
<dbReference type="Pfam" id="PF01177">
    <property type="entry name" value="Asp_Glu_race"/>
    <property type="match status" value="1"/>
</dbReference>
<protein>
    <submittedName>
        <fullName evidence="3">Asp/Glu/hydantoin racemase</fullName>
    </submittedName>
</protein>
<comment type="similarity">
    <text evidence="1">Belongs to the HyuE racemase family.</text>
</comment>
<dbReference type="EMBL" id="BMZS01000002">
    <property type="protein sequence ID" value="GHD43553.1"/>
    <property type="molecule type" value="Genomic_DNA"/>
</dbReference>
<dbReference type="InterPro" id="IPR015942">
    <property type="entry name" value="Asp/Glu/hydantoin_racemase"/>
</dbReference>
<accession>A0A918XP38</accession>
<gene>
    <name evidence="3" type="ORF">GCM10017083_09870</name>
</gene>
<dbReference type="InterPro" id="IPR053714">
    <property type="entry name" value="Iso_Racemase_Enz_sf"/>
</dbReference>
<comment type="caution">
    <text evidence="3">The sequence shown here is derived from an EMBL/GenBank/DDBJ whole genome shotgun (WGS) entry which is preliminary data.</text>
</comment>
<dbReference type="AlphaFoldDB" id="A0A918XP38"/>
<evidence type="ECO:0000313" key="4">
    <source>
        <dbReference type="Proteomes" id="UP000630353"/>
    </source>
</evidence>
<organism evidence="3 4">
    <name type="scientific">Thalassobaculum fulvum</name>
    <dbReference type="NCBI Taxonomy" id="1633335"/>
    <lineage>
        <taxon>Bacteria</taxon>
        <taxon>Pseudomonadati</taxon>
        <taxon>Pseudomonadota</taxon>
        <taxon>Alphaproteobacteria</taxon>
        <taxon>Rhodospirillales</taxon>
        <taxon>Thalassobaculaceae</taxon>
        <taxon>Thalassobaculum</taxon>
    </lineage>
</organism>
<reference evidence="3" key="2">
    <citation type="submission" date="2020-09" db="EMBL/GenBank/DDBJ databases">
        <authorList>
            <person name="Sun Q."/>
            <person name="Kim S."/>
        </authorList>
    </citation>
    <scope>NUCLEOTIDE SEQUENCE</scope>
    <source>
        <strain evidence="3">KCTC 42651</strain>
    </source>
</reference>
<dbReference type="Gene3D" id="3.40.50.12500">
    <property type="match status" value="1"/>
</dbReference>
<keyword evidence="4" id="KW-1185">Reference proteome</keyword>
<name>A0A918XP38_9PROT</name>
<reference evidence="3" key="1">
    <citation type="journal article" date="2014" name="Int. J. Syst. Evol. Microbiol.">
        <title>Complete genome sequence of Corynebacterium casei LMG S-19264T (=DSM 44701T), isolated from a smear-ripened cheese.</title>
        <authorList>
            <consortium name="US DOE Joint Genome Institute (JGI-PGF)"/>
            <person name="Walter F."/>
            <person name="Albersmeier A."/>
            <person name="Kalinowski J."/>
            <person name="Ruckert C."/>
        </authorList>
    </citation>
    <scope>NUCLEOTIDE SEQUENCE</scope>
    <source>
        <strain evidence="3">KCTC 42651</strain>
    </source>
</reference>
<evidence type="ECO:0000313" key="3">
    <source>
        <dbReference type="EMBL" id="GHD43553.1"/>
    </source>
</evidence>
<dbReference type="InterPro" id="IPR052186">
    <property type="entry name" value="Hydantoin_racemase-like"/>
</dbReference>